<evidence type="ECO:0000313" key="1">
    <source>
        <dbReference type="EMBL" id="KAL3825105.1"/>
    </source>
</evidence>
<organism evidence="1 2">
    <name type="scientific">Penstemon smallii</name>
    <dbReference type="NCBI Taxonomy" id="265156"/>
    <lineage>
        <taxon>Eukaryota</taxon>
        <taxon>Viridiplantae</taxon>
        <taxon>Streptophyta</taxon>
        <taxon>Embryophyta</taxon>
        <taxon>Tracheophyta</taxon>
        <taxon>Spermatophyta</taxon>
        <taxon>Magnoliopsida</taxon>
        <taxon>eudicotyledons</taxon>
        <taxon>Gunneridae</taxon>
        <taxon>Pentapetalae</taxon>
        <taxon>asterids</taxon>
        <taxon>lamiids</taxon>
        <taxon>Lamiales</taxon>
        <taxon>Plantaginaceae</taxon>
        <taxon>Cheloneae</taxon>
        <taxon>Penstemon</taxon>
    </lineage>
</organism>
<reference evidence="1 2" key="1">
    <citation type="submission" date="2024-12" db="EMBL/GenBank/DDBJ databases">
        <title>The unique morphological basis and parallel evolutionary history of personate flowers in Penstemon.</title>
        <authorList>
            <person name="Depatie T.H."/>
            <person name="Wessinger C.A."/>
        </authorList>
    </citation>
    <scope>NUCLEOTIDE SEQUENCE [LARGE SCALE GENOMIC DNA]</scope>
    <source>
        <strain evidence="1">WTNN_2</strain>
        <tissue evidence="1">Leaf</tissue>
    </source>
</reference>
<keyword evidence="2" id="KW-1185">Reference proteome</keyword>
<dbReference type="Proteomes" id="UP001634393">
    <property type="component" value="Unassembled WGS sequence"/>
</dbReference>
<comment type="caution">
    <text evidence="1">The sequence shown here is derived from an EMBL/GenBank/DDBJ whole genome shotgun (WGS) entry which is preliminary data.</text>
</comment>
<accession>A0ABD3SKW7</accession>
<gene>
    <name evidence="1" type="ORF">ACJIZ3_021134</name>
</gene>
<evidence type="ECO:0000313" key="2">
    <source>
        <dbReference type="Proteomes" id="UP001634393"/>
    </source>
</evidence>
<dbReference type="AlphaFoldDB" id="A0ABD3SKW7"/>
<protein>
    <submittedName>
        <fullName evidence="1">Uncharacterized protein</fullName>
    </submittedName>
</protein>
<sequence>MGNEKVPGLVLKEMRVEKQIVFAISLIHPFPFFCSRKISGISMLTVKSISRRGPYPPICQFDVKN</sequence>
<name>A0ABD3SKW7_9LAMI</name>
<dbReference type="EMBL" id="JBJXBP010000006">
    <property type="protein sequence ID" value="KAL3825105.1"/>
    <property type="molecule type" value="Genomic_DNA"/>
</dbReference>
<proteinExistence type="predicted"/>